<evidence type="ECO:0000256" key="1">
    <source>
        <dbReference type="SAM" id="MobiDB-lite"/>
    </source>
</evidence>
<feature type="compositionally biased region" description="Polar residues" evidence="1">
    <location>
        <begin position="1"/>
        <end position="10"/>
    </location>
</feature>
<feature type="region of interest" description="Disordered" evidence="1">
    <location>
        <begin position="95"/>
        <end position="128"/>
    </location>
</feature>
<feature type="non-terminal residue" evidence="2">
    <location>
        <position position="1"/>
    </location>
</feature>
<protein>
    <submittedName>
        <fullName evidence="2">Uncharacterized protein</fullName>
    </submittedName>
</protein>
<feature type="compositionally biased region" description="Basic and acidic residues" evidence="1">
    <location>
        <begin position="45"/>
        <end position="57"/>
    </location>
</feature>
<dbReference type="Proteomes" id="UP001165060">
    <property type="component" value="Unassembled WGS sequence"/>
</dbReference>
<reference evidence="2 3" key="1">
    <citation type="journal article" date="2023" name="Commun. Biol.">
        <title>Genome analysis of Parmales, the sister group of diatoms, reveals the evolutionary specialization of diatoms from phago-mixotrophs to photoautotrophs.</title>
        <authorList>
            <person name="Ban H."/>
            <person name="Sato S."/>
            <person name="Yoshikawa S."/>
            <person name="Yamada K."/>
            <person name="Nakamura Y."/>
            <person name="Ichinomiya M."/>
            <person name="Sato N."/>
            <person name="Blanc-Mathieu R."/>
            <person name="Endo H."/>
            <person name="Kuwata A."/>
            <person name="Ogata H."/>
        </authorList>
    </citation>
    <scope>NUCLEOTIDE SEQUENCE [LARGE SCALE GENOMIC DNA]</scope>
</reference>
<sequence length="128" mass="12861">GNATPNTNDAYNGMLDKTDAAGSNKAVLVMLTKTRSSSGDGDQGCGHEEPSAEKEELGEQGLAESSHAGKSNDERGAPAARLPETIVVVAGLDKGNLGSANVGATHTGSSSGHGETREEAAEAQLGEV</sequence>
<gene>
    <name evidence="2" type="ORF">TeGR_g14546</name>
</gene>
<keyword evidence="3" id="KW-1185">Reference proteome</keyword>
<evidence type="ECO:0000313" key="3">
    <source>
        <dbReference type="Proteomes" id="UP001165060"/>
    </source>
</evidence>
<proteinExistence type="predicted"/>
<dbReference type="EMBL" id="BRYB01000563">
    <property type="protein sequence ID" value="GMI32901.1"/>
    <property type="molecule type" value="Genomic_DNA"/>
</dbReference>
<organism evidence="2 3">
    <name type="scientific">Tetraparma gracilis</name>
    <dbReference type="NCBI Taxonomy" id="2962635"/>
    <lineage>
        <taxon>Eukaryota</taxon>
        <taxon>Sar</taxon>
        <taxon>Stramenopiles</taxon>
        <taxon>Ochrophyta</taxon>
        <taxon>Bolidophyceae</taxon>
        <taxon>Parmales</taxon>
        <taxon>Triparmaceae</taxon>
        <taxon>Tetraparma</taxon>
    </lineage>
</organism>
<name>A0ABQ6MUW1_9STRA</name>
<comment type="caution">
    <text evidence="2">The sequence shown here is derived from an EMBL/GenBank/DDBJ whole genome shotgun (WGS) entry which is preliminary data.</text>
</comment>
<evidence type="ECO:0000313" key="2">
    <source>
        <dbReference type="EMBL" id="GMI32901.1"/>
    </source>
</evidence>
<feature type="region of interest" description="Disordered" evidence="1">
    <location>
        <begin position="1"/>
        <end position="82"/>
    </location>
</feature>
<accession>A0ABQ6MUW1</accession>